<evidence type="ECO:0000256" key="8">
    <source>
        <dbReference type="SAM" id="SignalP"/>
    </source>
</evidence>
<feature type="signal peptide" evidence="8">
    <location>
        <begin position="1"/>
        <end position="22"/>
    </location>
</feature>
<reference evidence="9 10" key="1">
    <citation type="submission" date="2018-05" db="EMBL/GenBank/DDBJ databases">
        <title>Genomic Encyclopedia of Type Strains, Phase IV (KMG-V): Genome sequencing to study the core and pangenomes of soil and plant-associated prokaryotes.</title>
        <authorList>
            <person name="Whitman W."/>
        </authorList>
    </citation>
    <scope>NUCLEOTIDE SEQUENCE [LARGE SCALE GENOMIC DNA]</scope>
    <source>
        <strain evidence="9 10">SCZa-39</strain>
    </source>
</reference>
<feature type="transmembrane region" description="Helical" evidence="7">
    <location>
        <begin position="34"/>
        <end position="60"/>
    </location>
</feature>
<feature type="transmembrane region" description="Helical" evidence="7">
    <location>
        <begin position="231"/>
        <end position="256"/>
    </location>
</feature>
<dbReference type="SUPFAM" id="SSF118215">
    <property type="entry name" value="Proton glutamate symport protein"/>
    <property type="match status" value="1"/>
</dbReference>
<comment type="caution">
    <text evidence="9">The sequence shown here is derived from an EMBL/GenBank/DDBJ whole genome shotgun (WGS) entry which is preliminary data.</text>
</comment>
<protein>
    <submittedName>
        <fullName evidence="9">Na+/H+-dicarboxylate symporter</fullName>
    </submittedName>
</protein>
<dbReference type="PANTHER" id="PTHR42865:SF7">
    <property type="entry name" value="PROTON_GLUTAMATE-ASPARTATE SYMPORTER"/>
    <property type="match status" value="1"/>
</dbReference>
<feature type="chain" id="PRO_5046365495" evidence="8">
    <location>
        <begin position="23"/>
        <end position="473"/>
    </location>
</feature>
<dbReference type="RefSeq" id="WP_116610728.1">
    <property type="nucleotide sequence ID" value="NZ_QEOB01000004.1"/>
</dbReference>
<comment type="subcellular location">
    <subcellularLocation>
        <location evidence="1">Cell membrane</location>
        <topology evidence="1">Multi-pass membrane protein</topology>
    </subcellularLocation>
</comment>
<organism evidence="9 10">
    <name type="scientific">Paraburkholderia unamae</name>
    <dbReference type="NCBI Taxonomy" id="219649"/>
    <lineage>
        <taxon>Bacteria</taxon>
        <taxon>Pseudomonadati</taxon>
        <taxon>Pseudomonadota</taxon>
        <taxon>Betaproteobacteria</taxon>
        <taxon>Burkholderiales</taxon>
        <taxon>Burkholderiaceae</taxon>
        <taxon>Paraburkholderia</taxon>
    </lineage>
</organism>
<feature type="transmembrane region" description="Helical" evidence="7">
    <location>
        <begin position="341"/>
        <end position="359"/>
    </location>
</feature>
<feature type="transmembrane region" description="Helical" evidence="7">
    <location>
        <begin position="309"/>
        <end position="334"/>
    </location>
</feature>
<evidence type="ECO:0000256" key="7">
    <source>
        <dbReference type="SAM" id="Phobius"/>
    </source>
</evidence>
<dbReference type="Proteomes" id="UP000245712">
    <property type="component" value="Unassembled WGS sequence"/>
</dbReference>
<keyword evidence="2" id="KW-0813">Transport</keyword>
<feature type="transmembrane region" description="Helical" evidence="7">
    <location>
        <begin position="268"/>
        <end position="289"/>
    </location>
</feature>
<gene>
    <name evidence="9" type="ORF">C7402_104426</name>
</gene>
<feature type="transmembrane region" description="Helical" evidence="7">
    <location>
        <begin position="371"/>
        <end position="391"/>
    </location>
</feature>
<dbReference type="InterPro" id="IPR036458">
    <property type="entry name" value="Na:dicarbo_symporter_sf"/>
</dbReference>
<evidence type="ECO:0000256" key="5">
    <source>
        <dbReference type="ARBA" id="ARBA00022989"/>
    </source>
</evidence>
<feature type="transmembrane region" description="Helical" evidence="7">
    <location>
        <begin position="449"/>
        <end position="472"/>
    </location>
</feature>
<evidence type="ECO:0000256" key="1">
    <source>
        <dbReference type="ARBA" id="ARBA00004651"/>
    </source>
</evidence>
<accession>A0ABX5KSZ7</accession>
<evidence type="ECO:0000256" key="4">
    <source>
        <dbReference type="ARBA" id="ARBA00022692"/>
    </source>
</evidence>
<keyword evidence="4 7" id="KW-0812">Transmembrane</keyword>
<evidence type="ECO:0000313" key="10">
    <source>
        <dbReference type="Proteomes" id="UP000245712"/>
    </source>
</evidence>
<feature type="transmembrane region" description="Helical" evidence="7">
    <location>
        <begin position="208"/>
        <end position="225"/>
    </location>
</feature>
<keyword evidence="6 7" id="KW-0472">Membrane</keyword>
<name>A0ABX5KSZ7_9BURK</name>
<evidence type="ECO:0000256" key="6">
    <source>
        <dbReference type="ARBA" id="ARBA00023136"/>
    </source>
</evidence>
<dbReference type="EMBL" id="QEOB01000004">
    <property type="protein sequence ID" value="PVX85182.1"/>
    <property type="molecule type" value="Genomic_DNA"/>
</dbReference>
<proteinExistence type="predicted"/>
<sequence>MNVLKPLSGSTLALLACMAAGALCGLVAEPAGALAYLFGQLYLAVVNMAAMPLLVVATFFGLRQVCELPRPAWRVGTIGALALGLMVLCGVAGTLAGALAMPGAHLPEHAYATFGERLLQSAGDAQEVGVTLFDGADAAVSQTSAYGWREAVPDNFYRVLAQGHPLGILAGTLLFGLAFAALSREQTSMLGNVFEGVYRTLEIIIERANLLIPVLAFGTAAWVSAHTPPAMLAAMGSFLVCFLACAAVLGGAATALTARRAGLPLVQIVASLKAPLLVGLTSGSATASIPHTIEAMSARLGFSRGIVELIVPFGAVFVRAGSALYFSLATVFVANLYDRPLGAGDFAVIAFASVGAAFLSSGKSGVATVGYMGVVLSLLQLPAEAASVLFVTIDLICEGPRNVVSLLAVCAVIALVSAGLPSERVMPEPLRAQPQVRAPLRFALSRGQLALVAGCAMTVASLIVLMGIGVGAK</sequence>
<keyword evidence="10" id="KW-1185">Reference proteome</keyword>
<dbReference type="PANTHER" id="PTHR42865">
    <property type="entry name" value="PROTON/GLUTAMATE-ASPARTATE SYMPORTER"/>
    <property type="match status" value="1"/>
</dbReference>
<evidence type="ECO:0000313" key="9">
    <source>
        <dbReference type="EMBL" id="PVX85182.1"/>
    </source>
</evidence>
<keyword evidence="8" id="KW-0732">Signal</keyword>
<dbReference type="Gene3D" id="1.10.3860.10">
    <property type="entry name" value="Sodium:dicarboxylate symporter"/>
    <property type="match status" value="1"/>
</dbReference>
<evidence type="ECO:0000256" key="3">
    <source>
        <dbReference type="ARBA" id="ARBA00022475"/>
    </source>
</evidence>
<dbReference type="Pfam" id="PF00375">
    <property type="entry name" value="SDF"/>
    <property type="match status" value="1"/>
</dbReference>
<feature type="transmembrane region" description="Helical" evidence="7">
    <location>
        <begin position="72"/>
        <end position="101"/>
    </location>
</feature>
<dbReference type="InterPro" id="IPR001991">
    <property type="entry name" value="Na-dicarboxylate_symporter"/>
</dbReference>
<feature type="transmembrane region" description="Helical" evidence="7">
    <location>
        <begin position="163"/>
        <end position="182"/>
    </location>
</feature>
<evidence type="ECO:0000256" key="2">
    <source>
        <dbReference type="ARBA" id="ARBA00022448"/>
    </source>
</evidence>
<keyword evidence="3" id="KW-1003">Cell membrane</keyword>
<dbReference type="PROSITE" id="PS51257">
    <property type="entry name" value="PROKAR_LIPOPROTEIN"/>
    <property type="match status" value="1"/>
</dbReference>
<dbReference type="PRINTS" id="PR00173">
    <property type="entry name" value="EDTRNSPORT"/>
</dbReference>
<keyword evidence="5 7" id="KW-1133">Transmembrane helix</keyword>
<feature type="transmembrane region" description="Helical" evidence="7">
    <location>
        <begin position="403"/>
        <end position="420"/>
    </location>
</feature>